<protein>
    <recommendedName>
        <fullName evidence="3">Transposase</fullName>
    </recommendedName>
</protein>
<reference evidence="1 2" key="1">
    <citation type="submission" date="2023-07" db="EMBL/GenBank/DDBJ databases">
        <title>Comparative genomics of wheat-associated soil bacteria to identify genetic determinants of phenazine resistance.</title>
        <authorList>
            <person name="Mouncey N."/>
        </authorList>
    </citation>
    <scope>NUCLEOTIDE SEQUENCE [LARGE SCALE GENOMIC DNA]</scope>
    <source>
        <strain evidence="1 2">B2I6</strain>
    </source>
</reference>
<organism evidence="1 2">
    <name type="scientific">Streptomyces rishiriensis</name>
    <dbReference type="NCBI Taxonomy" id="68264"/>
    <lineage>
        <taxon>Bacteria</taxon>
        <taxon>Bacillati</taxon>
        <taxon>Actinomycetota</taxon>
        <taxon>Actinomycetes</taxon>
        <taxon>Kitasatosporales</taxon>
        <taxon>Streptomycetaceae</taxon>
        <taxon>Streptomyces</taxon>
    </lineage>
</organism>
<comment type="caution">
    <text evidence="1">The sequence shown here is derived from an EMBL/GenBank/DDBJ whole genome shotgun (WGS) entry which is preliminary data.</text>
</comment>
<gene>
    <name evidence="1" type="ORF">QF030_000581</name>
</gene>
<evidence type="ECO:0000313" key="1">
    <source>
        <dbReference type="EMBL" id="MDQ0578403.1"/>
    </source>
</evidence>
<proteinExistence type="predicted"/>
<keyword evidence="2" id="KW-1185">Reference proteome</keyword>
<dbReference type="EMBL" id="JAUSWV010000002">
    <property type="protein sequence ID" value="MDQ0578403.1"/>
    <property type="molecule type" value="Genomic_DNA"/>
</dbReference>
<evidence type="ECO:0008006" key="3">
    <source>
        <dbReference type="Google" id="ProtNLM"/>
    </source>
</evidence>
<sequence length="51" mass="5595">MTMLIVTREGDRRCTLRLSKRVVIALAYLCRHDPPAQLAAGFRVSAGTAHA</sequence>
<accession>A0ABU0NH26</accession>
<evidence type="ECO:0000313" key="2">
    <source>
        <dbReference type="Proteomes" id="UP001230654"/>
    </source>
</evidence>
<dbReference type="Proteomes" id="UP001230654">
    <property type="component" value="Unassembled WGS sequence"/>
</dbReference>
<name>A0ABU0NH26_STRRH</name>